<evidence type="ECO:0000313" key="1">
    <source>
        <dbReference type="EMBL" id="GAD00047.1"/>
    </source>
</evidence>
<dbReference type="Proteomes" id="UP000014461">
    <property type="component" value="Unassembled WGS sequence"/>
</dbReference>
<comment type="caution">
    <text evidence="1">The sequence shown here is derived from an EMBL/GenBank/DDBJ whole genome shotgun (WGS) entry which is preliminary data.</text>
</comment>
<protein>
    <submittedName>
        <fullName evidence="1">Uncharacterized protein</fullName>
    </submittedName>
</protein>
<name>R9PFC1_AGAAL</name>
<evidence type="ECO:0000313" key="2">
    <source>
        <dbReference type="Proteomes" id="UP000014461"/>
    </source>
</evidence>
<dbReference type="AlphaFoldDB" id="R9PFC1"/>
<dbReference type="EMBL" id="BARX01000001">
    <property type="protein sequence ID" value="GAD00047.1"/>
    <property type="molecule type" value="Genomic_DNA"/>
</dbReference>
<gene>
    <name evidence="1" type="ORF">AALB_0127</name>
</gene>
<organism evidence="1 2">
    <name type="scientific">Agarivorans albus MKT 106</name>
    <dbReference type="NCBI Taxonomy" id="1331007"/>
    <lineage>
        <taxon>Bacteria</taxon>
        <taxon>Pseudomonadati</taxon>
        <taxon>Pseudomonadota</taxon>
        <taxon>Gammaproteobacteria</taxon>
        <taxon>Alteromonadales</taxon>
        <taxon>Alteromonadaceae</taxon>
        <taxon>Agarivorans</taxon>
    </lineage>
</organism>
<reference evidence="1" key="1">
    <citation type="journal article" date="2013" name="Genome Announc.">
        <title>Draft Genome Sequence of Agarivorans albus Strain MKT 106T, an Agarolytic Marine Bacterium.</title>
        <authorList>
            <person name="Yasuike M."/>
            <person name="Nakamura Y."/>
            <person name="Kai W."/>
            <person name="Fujiwara A."/>
            <person name="Fukui Y."/>
            <person name="Satomi M."/>
            <person name="Sano M."/>
        </authorList>
    </citation>
    <scope>NUCLEOTIDE SEQUENCE [LARGE SCALE GENOMIC DNA]</scope>
</reference>
<sequence>MSFATMRYQAAFIVLVILEQALSNNQTIAITTKLVASK</sequence>
<proteinExistence type="predicted"/>
<accession>R9PFC1</accession>
<keyword evidence="2" id="KW-1185">Reference proteome</keyword>